<dbReference type="PANTHER" id="PTHR13799">
    <property type="entry name" value="NGG1 INTERACTING FACTOR 3"/>
    <property type="match status" value="1"/>
</dbReference>
<feature type="binding site" evidence="2">
    <location>
        <position position="142"/>
    </location>
    <ligand>
        <name>a divalent metal cation</name>
        <dbReference type="ChEBI" id="CHEBI:60240"/>
        <label>1</label>
    </ligand>
</feature>
<dbReference type="EMBL" id="LGTZ01000484">
    <property type="protein sequence ID" value="OJD24818.1"/>
    <property type="molecule type" value="Genomic_DNA"/>
</dbReference>
<accession>A0A1J9Q9S9</accession>
<dbReference type="STRING" id="1658174.A0A1J9Q9S9"/>
<keyword evidence="2" id="KW-0479">Metal-binding</keyword>
<dbReference type="Gene3D" id="3.40.1390.30">
    <property type="entry name" value="NIF3 (NGG1p interacting factor 3)-like"/>
    <property type="match status" value="1"/>
</dbReference>
<comment type="caution">
    <text evidence="3">The sequence shown here is derived from an EMBL/GenBank/DDBJ whole genome shotgun (WGS) entry which is preliminary data.</text>
</comment>
<evidence type="ECO:0000256" key="1">
    <source>
        <dbReference type="ARBA" id="ARBA00006964"/>
    </source>
</evidence>
<protein>
    <submittedName>
        <fullName evidence="3">Uncharacterized protein</fullName>
    </submittedName>
</protein>
<evidence type="ECO:0000313" key="4">
    <source>
        <dbReference type="Proteomes" id="UP000242791"/>
    </source>
</evidence>
<dbReference type="PANTHER" id="PTHR13799:SF13">
    <property type="entry name" value="NIF3-LIKE PROTEIN 1"/>
    <property type="match status" value="1"/>
</dbReference>
<comment type="similarity">
    <text evidence="1">Belongs to the GTP cyclohydrolase I type 2/NIF3 family.</text>
</comment>
<reference evidence="3 4" key="1">
    <citation type="submission" date="2015-08" db="EMBL/GenBank/DDBJ databases">
        <title>Emmonsia species relationships and genome sequence.</title>
        <authorList>
            <person name="Cuomo C.A."/>
            <person name="Schwartz I.S."/>
            <person name="Kenyon C."/>
            <person name="De Hoog G.S."/>
            <person name="Govender N.P."/>
            <person name="Botha A."/>
            <person name="Moreno L."/>
            <person name="De Vries M."/>
            <person name="Munoz J.F."/>
            <person name="Stielow J.B."/>
        </authorList>
    </citation>
    <scope>NUCLEOTIDE SEQUENCE [LARGE SCALE GENOMIC DNA]</scope>
    <source>
        <strain evidence="3 4">EI222</strain>
    </source>
</reference>
<dbReference type="InterPro" id="IPR036069">
    <property type="entry name" value="DUF34/NIF3_sf"/>
</dbReference>
<name>A0A1J9Q9S9_9EURO</name>
<dbReference type="GO" id="GO:0005739">
    <property type="term" value="C:mitochondrion"/>
    <property type="evidence" value="ECO:0007669"/>
    <property type="project" value="TreeGrafter"/>
</dbReference>
<sequence length="209" mass="22468">MADWLLDVALQPKFSPRGTLVPHNRSVIYPEQNPPPGFEAAGMGRIATLERPGPLKSIIANLMANLNKPDGIPIALPQGKGMREVPNIRTIATCAGSGSSILMKNGKPVADVLVTGEMSHHDALAAIENGAAVISLFHSDSERGYLSAVMRGNLEEALRGEWCAMRAQEAAALAGNDGDKDMRDWLSDSNFTVSVSERDQDPYEIRTCS</sequence>
<dbReference type="GO" id="GO:0046872">
    <property type="term" value="F:metal ion binding"/>
    <property type="evidence" value="ECO:0007669"/>
    <property type="project" value="UniProtKB-KW"/>
</dbReference>
<keyword evidence="4" id="KW-1185">Reference proteome</keyword>
<gene>
    <name evidence="3" type="ORF">ACJ73_03824</name>
</gene>
<dbReference type="InterPro" id="IPR002678">
    <property type="entry name" value="DUF34/NIF3"/>
</dbReference>
<evidence type="ECO:0000313" key="3">
    <source>
        <dbReference type="EMBL" id="OJD24818.1"/>
    </source>
</evidence>
<dbReference type="Pfam" id="PF01784">
    <property type="entry name" value="DUF34_NIF3"/>
    <property type="match status" value="1"/>
</dbReference>
<dbReference type="SUPFAM" id="SSF102705">
    <property type="entry name" value="NIF3 (NGG1p interacting factor 3)-like"/>
    <property type="match status" value="1"/>
</dbReference>
<dbReference type="AlphaFoldDB" id="A0A1J9Q9S9"/>
<dbReference type="Proteomes" id="UP000242791">
    <property type="component" value="Unassembled WGS sequence"/>
</dbReference>
<dbReference type="OrthoDB" id="3345469at2759"/>
<feature type="binding site" evidence="2">
    <location>
        <position position="138"/>
    </location>
    <ligand>
        <name>a divalent metal cation</name>
        <dbReference type="ChEBI" id="CHEBI:60240"/>
        <label>1</label>
    </ligand>
</feature>
<dbReference type="VEuPathDB" id="FungiDB:ACJ73_03824"/>
<proteinExistence type="inferred from homology"/>
<organism evidence="3 4">
    <name type="scientific">Blastomyces percursus</name>
    <dbReference type="NCBI Taxonomy" id="1658174"/>
    <lineage>
        <taxon>Eukaryota</taxon>
        <taxon>Fungi</taxon>
        <taxon>Dikarya</taxon>
        <taxon>Ascomycota</taxon>
        <taxon>Pezizomycotina</taxon>
        <taxon>Eurotiomycetes</taxon>
        <taxon>Eurotiomycetidae</taxon>
        <taxon>Onygenales</taxon>
        <taxon>Ajellomycetaceae</taxon>
        <taxon>Blastomyces</taxon>
    </lineage>
</organism>
<evidence type="ECO:0000256" key="2">
    <source>
        <dbReference type="PIRSR" id="PIRSR602678-1"/>
    </source>
</evidence>